<feature type="transmembrane region" description="Helical" evidence="1">
    <location>
        <begin position="31"/>
        <end position="52"/>
    </location>
</feature>
<dbReference type="EMBL" id="JEMC01003198">
    <property type="protein sequence ID" value="KYF82974.1"/>
    <property type="molecule type" value="Genomic_DNA"/>
</dbReference>
<feature type="non-terminal residue" evidence="2">
    <location>
        <position position="1"/>
    </location>
</feature>
<keyword evidence="1" id="KW-0472">Membrane</keyword>
<reference evidence="2 3" key="1">
    <citation type="submission" date="2014-02" db="EMBL/GenBank/DDBJ databases">
        <title>The small core and large imbalanced accessory genome model reveals a collaborative survival strategy of Sorangium cellulosum strains in nature.</title>
        <authorList>
            <person name="Han K."/>
            <person name="Peng R."/>
            <person name="Blom J."/>
            <person name="Li Y.-Z."/>
        </authorList>
    </citation>
    <scope>NUCLEOTIDE SEQUENCE [LARGE SCALE GENOMIC DNA]</scope>
    <source>
        <strain evidence="2 3">So0149</strain>
    </source>
</reference>
<evidence type="ECO:0000313" key="2">
    <source>
        <dbReference type="EMBL" id="KYF82974.1"/>
    </source>
</evidence>
<comment type="caution">
    <text evidence="2">The sequence shown here is derived from an EMBL/GenBank/DDBJ whole genome shotgun (WGS) entry which is preliminary data.</text>
</comment>
<organism evidence="2 3">
    <name type="scientific">Sorangium cellulosum</name>
    <name type="common">Polyangium cellulosum</name>
    <dbReference type="NCBI Taxonomy" id="56"/>
    <lineage>
        <taxon>Bacteria</taxon>
        <taxon>Pseudomonadati</taxon>
        <taxon>Myxococcota</taxon>
        <taxon>Polyangia</taxon>
        <taxon>Polyangiales</taxon>
        <taxon>Polyangiaceae</taxon>
        <taxon>Sorangium</taxon>
    </lineage>
</organism>
<sequence length="71" mass="7778">EVRTEVYAPDHSTRQWHTSENVASVAMMDQISTATLVAGTTLAGATLLYAVLRDGTQIRARVTGAEVRFVW</sequence>
<protein>
    <submittedName>
        <fullName evidence="2">Uncharacterized protein</fullName>
    </submittedName>
</protein>
<gene>
    <name evidence="2" type="ORF">BE18_40465</name>
</gene>
<name>A0A150RRW0_SORCE</name>
<evidence type="ECO:0000313" key="3">
    <source>
        <dbReference type="Proteomes" id="UP000075515"/>
    </source>
</evidence>
<keyword evidence="1" id="KW-1133">Transmembrane helix</keyword>
<dbReference type="Proteomes" id="UP000075515">
    <property type="component" value="Unassembled WGS sequence"/>
</dbReference>
<accession>A0A150RRW0</accession>
<dbReference type="AlphaFoldDB" id="A0A150RRW0"/>
<proteinExistence type="predicted"/>
<keyword evidence="1" id="KW-0812">Transmembrane</keyword>
<evidence type="ECO:0000256" key="1">
    <source>
        <dbReference type="SAM" id="Phobius"/>
    </source>
</evidence>